<dbReference type="EMBL" id="CDMC01000006">
    <property type="protein sequence ID" value="CEN61899.1"/>
    <property type="molecule type" value="Genomic_DNA"/>
</dbReference>
<accession>A0A0U5GTM8</accession>
<keyword evidence="2" id="KW-1185">Reference proteome</keyword>
<dbReference type="AlphaFoldDB" id="A0A0U5GTM8"/>
<dbReference type="OMA" id="YCLENCH"/>
<dbReference type="Proteomes" id="UP000054771">
    <property type="component" value="Unassembled WGS sequence"/>
</dbReference>
<evidence type="ECO:0000313" key="2">
    <source>
        <dbReference type="Proteomes" id="UP000054771"/>
    </source>
</evidence>
<sequence length="487" mass="53643">MSLNYGLPVPLEILQAILLALDLESFYLASLACSLWRRAALSPAILRRQLLTVPALAGLRGLIRDATSEEIGALYRRVCRENLIGYRKGIEYTETNTAKDRSTRIGDIPVRSPNGVFAAQLRGLTLSLDTSPGLWTCKARELQLSPTLYPGADTVKQIASHAQMRSFFRARSFARMQVAMSRCGGLVAVALGQRVHIYALKPEKQQHVEVEITDSVLDSIQSLEFTDDDELLRCEIDGVEGSYVRYLGHRRCGCHQPRKARGPKPVSTPGQRIRYWLVALQNVYLDSVDVERRLGGGASLRGMRAVKAPAPRGEECTCRSAKYFFALLREGSCQGRYVVGRVFGDGIVDIVQQIPTRQVSTYAETVDETAGAGAILLATRFGRWDARNLPTAHSPDPILYVSDDGKILAVFERPHGQSQGMIYICSAESDWSGGDIFGTSVAWPFALCALDTELGSLSVSRGDDWGYIIAAQSQGQVMQWRLGPMLI</sequence>
<dbReference type="OrthoDB" id="5126814at2759"/>
<evidence type="ECO:0008006" key="3">
    <source>
        <dbReference type="Google" id="ProtNLM"/>
    </source>
</evidence>
<dbReference type="InterPro" id="IPR036047">
    <property type="entry name" value="F-box-like_dom_sf"/>
</dbReference>
<proteinExistence type="predicted"/>
<protein>
    <recommendedName>
        <fullName evidence="3">F-box domain-containing protein</fullName>
    </recommendedName>
</protein>
<gene>
    <name evidence="1" type="ORF">ASPCAL08545</name>
</gene>
<evidence type="ECO:0000313" key="1">
    <source>
        <dbReference type="EMBL" id="CEN61899.1"/>
    </source>
</evidence>
<name>A0A0U5GTM8_ASPCI</name>
<dbReference type="SUPFAM" id="SSF81383">
    <property type="entry name" value="F-box domain"/>
    <property type="match status" value="1"/>
</dbReference>
<organism evidence="1 2">
    <name type="scientific">Aspergillus calidoustus</name>
    <dbReference type="NCBI Taxonomy" id="454130"/>
    <lineage>
        <taxon>Eukaryota</taxon>
        <taxon>Fungi</taxon>
        <taxon>Dikarya</taxon>
        <taxon>Ascomycota</taxon>
        <taxon>Pezizomycotina</taxon>
        <taxon>Eurotiomycetes</taxon>
        <taxon>Eurotiomycetidae</taxon>
        <taxon>Eurotiales</taxon>
        <taxon>Aspergillaceae</taxon>
        <taxon>Aspergillus</taxon>
        <taxon>Aspergillus subgen. Nidulantes</taxon>
    </lineage>
</organism>
<reference evidence="2" key="1">
    <citation type="journal article" date="2016" name="Genome Announc.">
        <title>Draft genome sequences of fungus Aspergillus calidoustus.</title>
        <authorList>
            <person name="Horn F."/>
            <person name="Linde J."/>
            <person name="Mattern D.J."/>
            <person name="Walther G."/>
            <person name="Guthke R."/>
            <person name="Scherlach K."/>
            <person name="Martin K."/>
            <person name="Brakhage A.A."/>
            <person name="Petzke L."/>
            <person name="Valiante V."/>
        </authorList>
    </citation>
    <scope>NUCLEOTIDE SEQUENCE [LARGE SCALE GENOMIC DNA]</scope>
    <source>
        <strain evidence="2">SF006504</strain>
    </source>
</reference>